<keyword evidence="1 5" id="KW-0732">Signal</keyword>
<feature type="region of interest" description="Disordered" evidence="4">
    <location>
        <begin position="214"/>
        <end position="243"/>
    </location>
</feature>
<reference evidence="7" key="1">
    <citation type="submission" date="2022-08" db="UniProtKB">
        <authorList>
            <consortium name="EnsemblMetazoa"/>
        </authorList>
    </citation>
    <scope>IDENTIFICATION</scope>
    <source>
        <strain evidence="7">05x7-T-G4-1.051#20</strain>
    </source>
</reference>
<dbReference type="OMA" id="MANTRFI"/>
<dbReference type="PANTHER" id="PTHR46222:SF3">
    <property type="entry name" value="PEPTIDYLPROLYL ISOMERASE"/>
    <property type="match status" value="1"/>
</dbReference>
<keyword evidence="8" id="KW-1185">Reference proteome</keyword>
<dbReference type="Gene3D" id="3.10.50.40">
    <property type="match status" value="1"/>
</dbReference>
<evidence type="ECO:0000313" key="7">
    <source>
        <dbReference type="EnsemblMetazoa" id="G27142.4:cds"/>
    </source>
</evidence>
<keyword evidence="2" id="KW-0677">Repeat</keyword>
<feature type="signal peptide" evidence="5">
    <location>
        <begin position="1"/>
        <end position="24"/>
    </location>
</feature>
<dbReference type="SUPFAM" id="SSF54534">
    <property type="entry name" value="FKBP-like"/>
    <property type="match status" value="1"/>
</dbReference>
<name>A0A8W8L8F1_MAGGI</name>
<dbReference type="SUPFAM" id="SSF47473">
    <property type="entry name" value="EF-hand"/>
    <property type="match status" value="1"/>
</dbReference>
<dbReference type="PANTHER" id="PTHR46222">
    <property type="entry name" value="PEPTIDYL-PROLYL CIS-TRANS ISOMERASE FKBP7/14"/>
    <property type="match status" value="1"/>
</dbReference>
<accession>A0A8W8L8F1</accession>
<evidence type="ECO:0000256" key="1">
    <source>
        <dbReference type="ARBA" id="ARBA00022729"/>
    </source>
</evidence>
<dbReference type="EnsemblMetazoa" id="G27142.4">
    <property type="protein sequence ID" value="G27142.4:cds"/>
    <property type="gene ID" value="G27142"/>
</dbReference>
<dbReference type="InterPro" id="IPR001179">
    <property type="entry name" value="PPIase_FKBP_dom"/>
</dbReference>
<feature type="domain" description="PPIase FKBP-type" evidence="6">
    <location>
        <begin position="47"/>
        <end position="118"/>
    </location>
</feature>
<sequence length="243" mass="27755">MENMALLNIKRFALFFVFICCVACNIVTEEGVEIEIITPPANDCVQIKTGDWVSVLYNMTKSCGKTLESTYNIGSNNKTVPQEYYFGVDSRNGVVIGLAGACKGERRKLLIPSPLMSRDPEIAGDTLIYDAIVADHVVAEDKHRLREFWSMDWNTDQYIDLEEIDMALSREGFLENILQDNSGIENMSDMIIGVFDKDGDEALDRDEFFEMHRNINISKPEEEPPTTVEEPESKRRRRKRDEL</sequence>
<keyword evidence="3" id="KW-0325">Glycoprotein</keyword>
<evidence type="ECO:0000256" key="4">
    <source>
        <dbReference type="SAM" id="MobiDB-lite"/>
    </source>
</evidence>
<dbReference type="Gene3D" id="1.10.238.10">
    <property type="entry name" value="EF-hand"/>
    <property type="match status" value="1"/>
</dbReference>
<dbReference type="Proteomes" id="UP000005408">
    <property type="component" value="Unassembled WGS sequence"/>
</dbReference>
<organism evidence="7 8">
    <name type="scientific">Magallana gigas</name>
    <name type="common">Pacific oyster</name>
    <name type="synonym">Crassostrea gigas</name>
    <dbReference type="NCBI Taxonomy" id="29159"/>
    <lineage>
        <taxon>Eukaryota</taxon>
        <taxon>Metazoa</taxon>
        <taxon>Spiralia</taxon>
        <taxon>Lophotrochozoa</taxon>
        <taxon>Mollusca</taxon>
        <taxon>Bivalvia</taxon>
        <taxon>Autobranchia</taxon>
        <taxon>Pteriomorphia</taxon>
        <taxon>Ostreida</taxon>
        <taxon>Ostreoidea</taxon>
        <taxon>Ostreidae</taxon>
        <taxon>Magallana</taxon>
    </lineage>
</organism>
<evidence type="ECO:0000313" key="8">
    <source>
        <dbReference type="Proteomes" id="UP000005408"/>
    </source>
</evidence>
<evidence type="ECO:0000256" key="2">
    <source>
        <dbReference type="ARBA" id="ARBA00022737"/>
    </source>
</evidence>
<dbReference type="OrthoDB" id="6149350at2759"/>
<proteinExistence type="predicted"/>
<evidence type="ECO:0000256" key="5">
    <source>
        <dbReference type="SAM" id="SignalP"/>
    </source>
</evidence>
<evidence type="ECO:0000256" key="3">
    <source>
        <dbReference type="ARBA" id="ARBA00023180"/>
    </source>
</evidence>
<dbReference type="AlphaFoldDB" id="A0A8W8L8F1"/>
<feature type="chain" id="PRO_5036477782" description="PPIase FKBP-type domain-containing protein" evidence="5">
    <location>
        <begin position="25"/>
        <end position="243"/>
    </location>
</feature>
<dbReference type="GO" id="GO:0003755">
    <property type="term" value="F:peptidyl-prolyl cis-trans isomerase activity"/>
    <property type="evidence" value="ECO:0007669"/>
    <property type="project" value="InterPro"/>
</dbReference>
<dbReference type="InterPro" id="IPR011992">
    <property type="entry name" value="EF-hand-dom_pair"/>
</dbReference>
<dbReference type="Pfam" id="PF00254">
    <property type="entry name" value="FKBP_C"/>
    <property type="match status" value="1"/>
</dbReference>
<evidence type="ECO:0000259" key="6">
    <source>
        <dbReference type="Pfam" id="PF00254"/>
    </source>
</evidence>
<protein>
    <recommendedName>
        <fullName evidence="6">PPIase FKBP-type domain-containing protein</fullName>
    </recommendedName>
</protein>
<feature type="compositionally biased region" description="Basic residues" evidence="4">
    <location>
        <begin position="234"/>
        <end position="243"/>
    </location>
</feature>
<dbReference type="InterPro" id="IPR052273">
    <property type="entry name" value="PPIase_FKBP"/>
</dbReference>
<dbReference type="InterPro" id="IPR046357">
    <property type="entry name" value="PPIase_dom_sf"/>
</dbReference>